<reference evidence="5 6" key="1">
    <citation type="submission" date="2020-04" db="EMBL/GenBank/DDBJ databases">
        <title>Genome sequencing of novel species.</title>
        <authorList>
            <person name="Heo J."/>
            <person name="Kim S.-J."/>
            <person name="Kim J.-S."/>
            <person name="Hong S.-B."/>
            <person name="Kwon S.-W."/>
        </authorList>
    </citation>
    <scope>NUCLEOTIDE SEQUENCE [LARGE SCALE GENOMIC DNA]</scope>
    <source>
        <strain evidence="5 6">CJU-R4</strain>
    </source>
</reference>
<dbReference type="Gene3D" id="2.60.40.2030">
    <property type="match status" value="2"/>
</dbReference>
<feature type="domain" description="LTD" evidence="4">
    <location>
        <begin position="710"/>
        <end position="842"/>
    </location>
</feature>
<evidence type="ECO:0000313" key="6">
    <source>
        <dbReference type="Proteomes" id="UP000501128"/>
    </source>
</evidence>
<organism evidence="5 6">
    <name type="scientific">Spirosoma rhododendri</name>
    <dbReference type="NCBI Taxonomy" id="2728024"/>
    <lineage>
        <taxon>Bacteria</taxon>
        <taxon>Pseudomonadati</taxon>
        <taxon>Bacteroidota</taxon>
        <taxon>Cytophagia</taxon>
        <taxon>Cytophagales</taxon>
        <taxon>Cytophagaceae</taxon>
        <taxon>Spirosoma</taxon>
    </lineage>
</organism>
<dbReference type="InterPro" id="IPR011635">
    <property type="entry name" value="CARDB"/>
</dbReference>
<dbReference type="SUPFAM" id="SSF74853">
    <property type="entry name" value="Lamin A/C globular tail domain"/>
    <property type="match status" value="1"/>
</dbReference>
<keyword evidence="2" id="KW-0677">Repeat</keyword>
<keyword evidence="3" id="KW-0106">Calcium</keyword>
<dbReference type="PANTHER" id="PTHR37494">
    <property type="entry name" value="HEMAGGLUTININ"/>
    <property type="match status" value="1"/>
</dbReference>
<protein>
    <recommendedName>
        <fullName evidence="4">LTD domain-containing protein</fullName>
    </recommendedName>
</protein>
<accession>A0A7L5DMV6</accession>
<name>A0A7L5DMV6_9BACT</name>
<dbReference type="Pfam" id="PF05345">
    <property type="entry name" value="He_PIG"/>
    <property type="match status" value="9"/>
</dbReference>
<sequence>MAPVNVCPSITASLNGTSTICTGSSANLTATITGGTGPYSLTYSNGTTNTVVSNYTSGANITISPTTSTTYTLVNVTDANACAATVSGSAQVTVNQPPTTANAGTAQTIFTGQSATLAANTPTTGTGMWSVTSGPSTAASQFSSITSPTATFAPAGGMGSYVLTWTISNAPCTPSASNVTITVSNPTVNLSVSSNSGSEADKTAITVTAMAAAPVVGDQTVSLAVTGTGITSGDYVLSSNTITILNGQTAGSVTFTVVDDNAVEGTETATLTISNPSSGVALGNTVAQNITITDNDVAPGLSINDVSMAEGNSGTTTFTFTISLAAPAPAGGVSFNYATANGTATAGTDYVATSGTGTIPEGSSTFAISVLVNGNTTFEADKTFFVDVANVTGATVSKGLGTGTIVNDDAQPLPDLTLALAGPASATTGQAYSYSLVVSNSGTADASNVPVSFTLPSGVAYANASGSNSFAATQSGSVVSFTGGTLTQGSSATLLVSVTPNAAGTETVSPGAAVIDPANTITESNENNNSSTQMVTTSVVAPNQPPVAPTLPNQTGTVAVAFSYTVPAFSDPENGALTYTITGVPAGLSANNSTRAISGTPTTTGVSTVTVVATDPQSATTAGTFTITINANQPPVAPTFTNQTATVGTAFSYVVPAFSDAENQTLTYAASGVPSPLSFDPATRTISGTPTGSGTSTITITATDPASNMTSGTFTLTVNPAPAAGVIRITEYMYSSNNGAGNGVGEFIELTNVGNAAIDLTGWSFDDNTRTAGSFAIGSLGTVQPNESVIITDATAALFRQFWFLPASVKIVGGSDQGLGRNDEINIYDASGTLVTSLTYNDQGTNPANTVRTQYISAWPQRNLLGQTNTAGWQLSVAGDAQNSYVATTGDLGNPGGYFVPLNRVLVRESGGTTTVTEGGPTDTYTVALNSQPSSDVTVTINPGSQLTVNPTTLTFTSANYSTAQTVTVTAIDDNVYQGAPRSVTITQNVTSSDAAYNGIAVNPVSVTITDNDSPVTAAPTIQVANTTTKYVNLPTSGPGYVSGVINDPTDPAKTLGIDFTLADTDSDVNTLTTTATSNNGNATVSLTGSGSSRNLKITPVNAGYSTITVSVSDGTNTTNYVVNYAGSAASVAPSTTRFHTGTSDASTAILVDANYMLVGDDENQVLRLYNRQNSGLPVAGFDFTSSLGLTDVSGGVPREFDLELSVRQNNRIFWIGSESNADGGNARVNRDRVFATDVSGNGASTSLSYVGRYDHLREDIISWDVNNGHGKGANHYGLQASAAAGVGSKQTSGYNIEGAEFAPDGTTVYLGFRAPQVLPGNRTKALIVPVTNLTSLVSGQSQGAATFGAPIELNLGGRGIREMRRNVSNQYVIIAGPAGDAGASPNDFRLFTWTGNASDALVEHNANLTALMVNGSFESIVEVPASLDNNTSLQLLIDNGDAVYYNDGMVAKDLAQNNFKKFRSEIVTLGSPLNTAPVATANNNQTATVGMAFTYTVNAFTDAETPNQLTYAAIINPADGLSFDPATRIISGTPTMTGVSSVTISATDPGSLSASTTFTITVNPAPVTALTVTATANPTHILTTGSTTLTGMAMGGTTPYSYAFSGPGTITPSGNTASVSGLSAGVQTFTVTVTDATTPTAQSSFTTVSVTVTTPNTAPSVANAVAPQSATVGVGYTLSLANVFTDAETPNQLTLSVSGLPAGLNFTAPATISGIPSTTVGSPYTISVTATDPGNLSTTTTFTLTIQALPALTVTASANPTQILTTGSTTLTGMAMGGTSPYSYAFTGPGTITPSGNTASVSGLSAGVQTFTITVTDATTPTAQSSFTTVSVTVTTANQPPVAPTLPNQSGTVAVAFSYTVPAFTDPENGALTYTITGVPAGLSANNSTRVISGTPTTTGVSTVTVVATDPQSATTAGTFTITINANQAPVASTVSNQTATVGAAFSYVVPAFSDAENQTLTYVASGVPTPLMFNPATRTLSGTPTSSGTSTVTIKATDPASNTAGTTFTLTVSPSALSLVASANPAQILTTGTTTLSASVSGGTTPYSYAFTGPSVITPNGNTATVSGLSAGVQTFTVTVTDATTPSAQTSFTTVSVTVTMANTAPIVANPVGLQSATVGSAYTLSVANVFTDAETPNQLTLSASGLPAGLNLSGTTISGTPSMSGVSTVTLTVTDPGNLTASTQFTITVNPAAGTTPTPTGPFSITGVTLNSCQTLSAGERQISFTPQYAGVTGETITFRVVNESVATTAPGPYTLKLYTDNPVINLRAMQGSGSEVAYVYNWLAACNNTTPTPTNTAPTVANPVGPQSATVGSGYTLSVANAFTDAETPNQLTLSASGLPAGLGLSGSTISGTPSVSGVSTVTLTATDPGNLSSSTQFTITVNPAATTTPTPTGPFSITGVSLNSCQTLSAGERQISFTPQYAGVTGESITFRVVNESVATTAPGPYTLKLYTDNPVINLRAMQGSGSEVAYAYNWLAACNNITPTPTNTAPTVANPVGPQSATVGSGYTLSVANVFTDAETPNQLTLSASGLPAGLILSGSTISGTPSMSGVSNVTLTATDPGNLSSSSQFTITVNPAATTTPTPTGPFSITGVTLNSCQTISAGERQISFTPQYAGVTGETITFRVVNESVATTAPGPYMLKLYTDNPVINLRAMQGSGSEVSYAYNWLAACNTNGRTGATERTELLTVTVLGNPVVGETVDIEIRGAEGQSVRIQTIDGRGHAISADRIEQAVSVERLTVRLRQSAGIYLLQVSTATQQQTVKLIRD</sequence>
<dbReference type="Proteomes" id="UP000501128">
    <property type="component" value="Chromosome"/>
</dbReference>
<evidence type="ECO:0000313" key="5">
    <source>
        <dbReference type="EMBL" id="QJD78872.1"/>
    </source>
</evidence>
<evidence type="ECO:0000256" key="1">
    <source>
        <dbReference type="ARBA" id="ARBA00022729"/>
    </source>
</evidence>
<dbReference type="SUPFAM" id="SSF49313">
    <property type="entry name" value="Cadherin-like"/>
    <property type="match status" value="9"/>
</dbReference>
<evidence type="ECO:0000256" key="3">
    <source>
        <dbReference type="ARBA" id="ARBA00022837"/>
    </source>
</evidence>
<dbReference type="Pfam" id="PF03160">
    <property type="entry name" value="Calx-beta"/>
    <property type="match status" value="2"/>
</dbReference>
<dbReference type="InterPro" id="IPR006644">
    <property type="entry name" value="Cadg"/>
</dbReference>
<proteinExistence type="predicted"/>
<dbReference type="KEGG" id="srho:HH216_10845"/>
<dbReference type="GO" id="GO:0016020">
    <property type="term" value="C:membrane"/>
    <property type="evidence" value="ECO:0007669"/>
    <property type="project" value="InterPro"/>
</dbReference>
<dbReference type="InterPro" id="IPR013783">
    <property type="entry name" value="Ig-like_fold"/>
</dbReference>
<dbReference type="InterPro" id="IPR038081">
    <property type="entry name" value="CalX-like_sf"/>
</dbReference>
<evidence type="ECO:0000259" key="4">
    <source>
        <dbReference type="PROSITE" id="PS51841"/>
    </source>
</evidence>
<dbReference type="RefSeq" id="WP_169550839.1">
    <property type="nucleotide sequence ID" value="NZ_CP051677.1"/>
</dbReference>
<dbReference type="SMART" id="SM00736">
    <property type="entry name" value="CADG"/>
    <property type="match status" value="9"/>
</dbReference>
<dbReference type="PANTHER" id="PTHR37494:SF1">
    <property type="entry name" value="STAPHYLOCOCCUS AUREUS SURFACE PROTEIN A"/>
    <property type="match status" value="1"/>
</dbReference>
<dbReference type="PROSITE" id="PS51841">
    <property type="entry name" value="LTD"/>
    <property type="match status" value="1"/>
</dbReference>
<dbReference type="GO" id="GO:0005509">
    <property type="term" value="F:calcium ion binding"/>
    <property type="evidence" value="ECO:0007669"/>
    <property type="project" value="InterPro"/>
</dbReference>
<dbReference type="Gene3D" id="2.60.40.10">
    <property type="entry name" value="Immunoglobulins"/>
    <property type="match status" value="12"/>
</dbReference>
<dbReference type="InterPro" id="IPR003644">
    <property type="entry name" value="Calx_beta"/>
</dbReference>
<dbReference type="GO" id="GO:0007154">
    <property type="term" value="P:cell communication"/>
    <property type="evidence" value="ECO:0007669"/>
    <property type="project" value="InterPro"/>
</dbReference>
<dbReference type="InterPro" id="IPR001322">
    <property type="entry name" value="Lamin_tail_dom"/>
</dbReference>
<keyword evidence="6" id="KW-1185">Reference proteome</keyword>
<gene>
    <name evidence="5" type="ORF">HH216_10845</name>
</gene>
<dbReference type="EMBL" id="CP051677">
    <property type="protein sequence ID" value="QJD78872.1"/>
    <property type="molecule type" value="Genomic_DNA"/>
</dbReference>
<dbReference type="Pfam" id="PF00932">
    <property type="entry name" value="LTD"/>
    <property type="match status" value="1"/>
</dbReference>
<dbReference type="SUPFAM" id="SSF141072">
    <property type="entry name" value="CalX-like"/>
    <property type="match status" value="3"/>
</dbReference>
<dbReference type="InterPro" id="IPR015919">
    <property type="entry name" value="Cadherin-like_sf"/>
</dbReference>
<dbReference type="InterPro" id="IPR036415">
    <property type="entry name" value="Lamin_tail_dom_sf"/>
</dbReference>
<keyword evidence="1" id="KW-0732">Signal</keyword>
<dbReference type="Pfam" id="PF07705">
    <property type="entry name" value="CARDB"/>
    <property type="match status" value="1"/>
</dbReference>
<evidence type="ECO:0000256" key="2">
    <source>
        <dbReference type="ARBA" id="ARBA00022737"/>
    </source>
</evidence>